<evidence type="ECO:0000313" key="8">
    <source>
        <dbReference type="EMBL" id="KZP19886.1"/>
    </source>
</evidence>
<dbReference type="OrthoDB" id="3041575at2759"/>
<evidence type="ECO:0000256" key="6">
    <source>
        <dbReference type="ARBA" id="ARBA00023180"/>
    </source>
</evidence>
<sequence>MISVDDQSIIGACGEAKLENEQGSWRTIIQVRTLDNNLVISLTRHARSTNTTFSHGLPKSFESLFGSVTCLPGCFTLYRI</sequence>
<dbReference type="Pfam" id="PF03142">
    <property type="entry name" value="Chitin_synth_2"/>
    <property type="match status" value="1"/>
</dbReference>
<dbReference type="GO" id="GO:0004100">
    <property type="term" value="F:chitin synthase activity"/>
    <property type="evidence" value="ECO:0007669"/>
    <property type="project" value="UniProtKB-EC"/>
</dbReference>
<keyword evidence="3" id="KW-0808">Transferase</keyword>
<keyword evidence="5" id="KW-0472">Membrane</keyword>
<organism evidence="8 9">
    <name type="scientific">Athelia psychrophila</name>
    <dbReference type="NCBI Taxonomy" id="1759441"/>
    <lineage>
        <taxon>Eukaryota</taxon>
        <taxon>Fungi</taxon>
        <taxon>Dikarya</taxon>
        <taxon>Basidiomycota</taxon>
        <taxon>Agaricomycotina</taxon>
        <taxon>Agaricomycetes</taxon>
        <taxon>Agaricomycetidae</taxon>
        <taxon>Atheliales</taxon>
        <taxon>Atheliaceae</taxon>
        <taxon>Athelia</taxon>
    </lineage>
</organism>
<evidence type="ECO:0000256" key="5">
    <source>
        <dbReference type="ARBA" id="ARBA00023136"/>
    </source>
</evidence>
<evidence type="ECO:0000256" key="7">
    <source>
        <dbReference type="ARBA" id="ARBA00048014"/>
    </source>
</evidence>
<keyword evidence="6" id="KW-0325">Glycoprotein</keyword>
<dbReference type="GO" id="GO:0030428">
    <property type="term" value="C:cell septum"/>
    <property type="evidence" value="ECO:0007669"/>
    <property type="project" value="TreeGrafter"/>
</dbReference>
<dbReference type="GO" id="GO:0031505">
    <property type="term" value="P:fungal-type cell wall organization"/>
    <property type="evidence" value="ECO:0007669"/>
    <property type="project" value="TreeGrafter"/>
</dbReference>
<dbReference type="InterPro" id="IPR004835">
    <property type="entry name" value="Chitin_synth"/>
</dbReference>
<comment type="subcellular location">
    <subcellularLocation>
        <location evidence="1">Cell membrane</location>
        <topology evidence="1">Multi-pass membrane protein</topology>
    </subcellularLocation>
</comment>
<name>A0A166IJA6_9AGAM</name>
<proteinExistence type="predicted"/>
<evidence type="ECO:0000256" key="4">
    <source>
        <dbReference type="ARBA" id="ARBA00022692"/>
    </source>
</evidence>
<evidence type="ECO:0000256" key="2">
    <source>
        <dbReference type="ARBA" id="ARBA00022475"/>
    </source>
</evidence>
<gene>
    <name evidence="8" type="ORF">FIBSPDRAFT_743068</name>
</gene>
<dbReference type="GO" id="GO:0006031">
    <property type="term" value="P:chitin biosynthetic process"/>
    <property type="evidence" value="ECO:0007669"/>
    <property type="project" value="TreeGrafter"/>
</dbReference>
<reference evidence="8 9" key="1">
    <citation type="journal article" date="2016" name="Mol. Biol. Evol.">
        <title>Comparative Genomics of Early-Diverging Mushroom-Forming Fungi Provides Insights into the Origins of Lignocellulose Decay Capabilities.</title>
        <authorList>
            <person name="Nagy L.G."/>
            <person name="Riley R."/>
            <person name="Tritt A."/>
            <person name="Adam C."/>
            <person name="Daum C."/>
            <person name="Floudas D."/>
            <person name="Sun H."/>
            <person name="Yadav J.S."/>
            <person name="Pangilinan J."/>
            <person name="Larsson K.H."/>
            <person name="Matsuura K."/>
            <person name="Barry K."/>
            <person name="Labutti K."/>
            <person name="Kuo R."/>
            <person name="Ohm R.A."/>
            <person name="Bhattacharya S.S."/>
            <person name="Shirouzu T."/>
            <person name="Yoshinaga Y."/>
            <person name="Martin F.M."/>
            <person name="Grigoriev I.V."/>
            <person name="Hibbett D.S."/>
        </authorList>
    </citation>
    <scope>NUCLEOTIDE SEQUENCE [LARGE SCALE GENOMIC DNA]</scope>
    <source>
        <strain evidence="8 9">CBS 109695</strain>
    </source>
</reference>
<dbReference type="EMBL" id="KV417559">
    <property type="protein sequence ID" value="KZP19886.1"/>
    <property type="molecule type" value="Genomic_DNA"/>
</dbReference>
<comment type="catalytic activity">
    <reaction evidence="7">
        <text>[(1-&gt;4)-N-acetyl-beta-D-glucosaminyl](n) + UDP-N-acetyl-alpha-D-glucosamine = [(1-&gt;4)-N-acetyl-beta-D-glucosaminyl](n+1) + UDP + H(+)</text>
        <dbReference type="Rhea" id="RHEA:16637"/>
        <dbReference type="Rhea" id="RHEA-COMP:9593"/>
        <dbReference type="Rhea" id="RHEA-COMP:9595"/>
        <dbReference type="ChEBI" id="CHEBI:15378"/>
        <dbReference type="ChEBI" id="CHEBI:17029"/>
        <dbReference type="ChEBI" id="CHEBI:57705"/>
        <dbReference type="ChEBI" id="CHEBI:58223"/>
        <dbReference type="EC" id="2.4.1.16"/>
    </reaction>
</comment>
<dbReference type="STRING" id="436010.A0A166IJA6"/>
<evidence type="ECO:0000256" key="3">
    <source>
        <dbReference type="ARBA" id="ARBA00022679"/>
    </source>
</evidence>
<evidence type="ECO:0000256" key="1">
    <source>
        <dbReference type="ARBA" id="ARBA00004651"/>
    </source>
</evidence>
<dbReference type="PANTHER" id="PTHR22914">
    <property type="entry name" value="CHITIN SYNTHASE"/>
    <property type="match status" value="1"/>
</dbReference>
<dbReference type="PANTHER" id="PTHR22914:SF13">
    <property type="entry name" value="CHITIN SYNTHASE"/>
    <property type="match status" value="1"/>
</dbReference>
<keyword evidence="2" id="KW-1003">Cell membrane</keyword>
<dbReference type="AlphaFoldDB" id="A0A166IJA6"/>
<accession>A0A166IJA6</accession>
<dbReference type="GO" id="GO:0005886">
    <property type="term" value="C:plasma membrane"/>
    <property type="evidence" value="ECO:0007669"/>
    <property type="project" value="UniProtKB-SubCell"/>
</dbReference>
<protein>
    <submittedName>
        <fullName evidence="8">Glycosyltransferase family 2 protein</fullName>
    </submittedName>
</protein>
<dbReference type="Proteomes" id="UP000076532">
    <property type="component" value="Unassembled WGS sequence"/>
</dbReference>
<keyword evidence="9" id="KW-1185">Reference proteome</keyword>
<keyword evidence="4" id="KW-0812">Transmembrane</keyword>
<evidence type="ECO:0000313" key="9">
    <source>
        <dbReference type="Proteomes" id="UP000076532"/>
    </source>
</evidence>